<dbReference type="InterPro" id="IPR001841">
    <property type="entry name" value="Znf_RING"/>
</dbReference>
<proteinExistence type="predicted"/>
<reference evidence="11" key="1">
    <citation type="submission" date="2025-08" db="UniProtKB">
        <authorList>
            <consortium name="RefSeq"/>
        </authorList>
    </citation>
    <scope>IDENTIFICATION</scope>
    <source>
        <tissue evidence="11">Blood</tissue>
    </source>
</reference>
<dbReference type="PROSITE" id="PS51262">
    <property type="entry name" value="COS"/>
    <property type="match status" value="1"/>
</dbReference>
<dbReference type="InterPro" id="IPR013083">
    <property type="entry name" value="Znf_RING/FYVE/PHD"/>
</dbReference>
<evidence type="ECO:0000256" key="2">
    <source>
        <dbReference type="ARBA" id="ARBA00022771"/>
    </source>
</evidence>
<dbReference type="InterPro" id="IPR013783">
    <property type="entry name" value="Ig-like_fold"/>
</dbReference>
<evidence type="ECO:0000313" key="10">
    <source>
        <dbReference type="Proteomes" id="UP000515165"/>
    </source>
</evidence>
<dbReference type="CTD" id="287015"/>
<evidence type="ECO:0000259" key="7">
    <source>
        <dbReference type="PROSITE" id="PS50119"/>
    </source>
</evidence>
<dbReference type="InterPro" id="IPR017903">
    <property type="entry name" value="COS_domain"/>
</dbReference>
<dbReference type="SUPFAM" id="SSF57845">
    <property type="entry name" value="B-box zinc-binding domain"/>
    <property type="match status" value="1"/>
</dbReference>
<dbReference type="SMART" id="SM00060">
    <property type="entry name" value="FN3"/>
    <property type="match status" value="1"/>
</dbReference>
<evidence type="ECO:0000256" key="3">
    <source>
        <dbReference type="ARBA" id="ARBA00022833"/>
    </source>
</evidence>
<accession>A0A6J2CF56</accession>
<dbReference type="GO" id="GO:0008270">
    <property type="term" value="F:zinc ion binding"/>
    <property type="evidence" value="ECO:0007669"/>
    <property type="project" value="UniProtKB-KW"/>
</dbReference>
<protein>
    <submittedName>
        <fullName evidence="11">Tripartite motif-containing protein 42 isoform X2</fullName>
    </submittedName>
</protein>
<evidence type="ECO:0000313" key="11">
    <source>
        <dbReference type="RefSeq" id="XP_027441272.1"/>
    </source>
</evidence>
<dbReference type="InterPro" id="IPR017907">
    <property type="entry name" value="Znf_RING_CS"/>
</dbReference>
<keyword evidence="2 5" id="KW-0863">Zinc-finger</keyword>
<dbReference type="InterPro" id="IPR036116">
    <property type="entry name" value="FN3_sf"/>
</dbReference>
<feature type="domain" description="B box-type" evidence="7">
    <location>
        <begin position="285"/>
        <end position="326"/>
    </location>
</feature>
<dbReference type="PANTHER" id="PTHR25465:SF13">
    <property type="entry name" value="TRIPARTITE MOTIF-CONTAINING PROTEIN 42"/>
    <property type="match status" value="1"/>
</dbReference>
<evidence type="ECO:0000259" key="9">
    <source>
        <dbReference type="PROSITE" id="PS51262"/>
    </source>
</evidence>
<keyword evidence="1" id="KW-0479">Metal-binding</keyword>
<keyword evidence="10" id="KW-1185">Reference proteome</keyword>
<dbReference type="PROSITE" id="PS00518">
    <property type="entry name" value="ZF_RING_1"/>
    <property type="match status" value="1"/>
</dbReference>
<dbReference type="Gene3D" id="2.60.40.10">
    <property type="entry name" value="Immunoglobulins"/>
    <property type="match status" value="1"/>
</dbReference>
<dbReference type="AlphaFoldDB" id="A0A6J2CF56"/>
<dbReference type="GeneID" id="113917594"/>
<feature type="domain" description="Fibronectin type-III" evidence="8">
    <location>
        <begin position="475"/>
        <end position="577"/>
    </location>
</feature>
<dbReference type="Pfam" id="PF00041">
    <property type="entry name" value="fn3"/>
    <property type="match status" value="1"/>
</dbReference>
<name>A0A6J2CF56_ZALCA</name>
<dbReference type="PANTHER" id="PTHR25465">
    <property type="entry name" value="B-BOX DOMAIN CONTAINING"/>
    <property type="match status" value="1"/>
</dbReference>
<dbReference type="Proteomes" id="UP000515165">
    <property type="component" value="Chromosome 1"/>
</dbReference>
<feature type="domain" description="COS" evidence="9">
    <location>
        <begin position="434"/>
        <end position="492"/>
    </location>
</feature>
<dbReference type="SUPFAM" id="SSF57850">
    <property type="entry name" value="RING/U-box"/>
    <property type="match status" value="1"/>
</dbReference>
<keyword evidence="3" id="KW-0862">Zinc</keyword>
<dbReference type="PROSITE" id="PS50853">
    <property type="entry name" value="FN3"/>
    <property type="match status" value="1"/>
</dbReference>
<evidence type="ECO:0000256" key="1">
    <source>
        <dbReference type="ARBA" id="ARBA00022723"/>
    </source>
</evidence>
<dbReference type="CDD" id="cd00063">
    <property type="entry name" value="FN3"/>
    <property type="match status" value="1"/>
</dbReference>
<dbReference type="Gene3D" id="3.30.40.10">
    <property type="entry name" value="Zinc/RING finger domain, C3HC4 (zinc finger)"/>
    <property type="match status" value="1"/>
</dbReference>
<dbReference type="InterPro" id="IPR051051">
    <property type="entry name" value="E3_ubiq-ligase_TRIM/RNF"/>
</dbReference>
<dbReference type="PROSITE" id="PS50119">
    <property type="entry name" value="ZF_BBOX"/>
    <property type="match status" value="1"/>
</dbReference>
<dbReference type="Gene3D" id="3.30.160.60">
    <property type="entry name" value="Classic Zinc Finger"/>
    <property type="match status" value="1"/>
</dbReference>
<dbReference type="Pfam" id="PF00643">
    <property type="entry name" value="zf-B_box"/>
    <property type="match status" value="1"/>
</dbReference>
<evidence type="ECO:0000259" key="8">
    <source>
        <dbReference type="PROSITE" id="PS50853"/>
    </source>
</evidence>
<gene>
    <name evidence="11" type="primary">TRIM42</name>
</gene>
<evidence type="ECO:0000256" key="4">
    <source>
        <dbReference type="ARBA" id="ARBA00023054"/>
    </source>
</evidence>
<dbReference type="Gene3D" id="4.10.830.40">
    <property type="match status" value="1"/>
</dbReference>
<organism evidence="10 11">
    <name type="scientific">Zalophus californianus</name>
    <name type="common">California sealion</name>
    <dbReference type="NCBI Taxonomy" id="9704"/>
    <lineage>
        <taxon>Eukaryota</taxon>
        <taxon>Metazoa</taxon>
        <taxon>Chordata</taxon>
        <taxon>Craniata</taxon>
        <taxon>Vertebrata</taxon>
        <taxon>Euteleostomi</taxon>
        <taxon>Mammalia</taxon>
        <taxon>Eutheria</taxon>
        <taxon>Laurasiatheria</taxon>
        <taxon>Carnivora</taxon>
        <taxon>Caniformia</taxon>
        <taxon>Pinnipedia</taxon>
        <taxon>Otariidae</taxon>
        <taxon>Zalophus</taxon>
    </lineage>
</organism>
<dbReference type="InterPro" id="IPR003961">
    <property type="entry name" value="FN3_dom"/>
</dbReference>
<dbReference type="PROSITE" id="PS50089">
    <property type="entry name" value="ZF_RING_2"/>
    <property type="match status" value="1"/>
</dbReference>
<dbReference type="InterPro" id="IPR042765">
    <property type="entry name" value="TRIM42_RING-HC"/>
</dbReference>
<sequence>METAMCVCSPCCTWQRCCPRLCSCLCCKFLFTSERNCTCFPCPYKDERNCQCCHCTCSENPNCHWCCCSWANDPNCKCCCTTSSNLQCYYYESRCCRNASITFHKGRLRSIRISSKTALRIGSSDTQVDEVKATPANSNLVDHLSCPMCSRLRLHSFMLPCNHSLCEKCLRQLQKHAEVTENFFILICPVCNRSHCMPYSHKMQLPENYLRGRLTKRYMQQHGYLKWRFDRSSGPIVCQVCRNRRIAYKRCITCRLNLCNDCLKTFHSDVAMQDHVFVDTSTEDQDEKICIHHPSSRIIEYCRHDNQLLCTFCKTAFHSGHDTISLIDACSERAAALFSAIAKFKAVRYEIDNDLMEFNILKNSFKADKEVKRKEIRNGFLKLRSILQEKEKSIMEQIENLEVSRQKEIEKYVYVTTVKVNEMDGLIAYSKEALKETGQVAFLQSAKILVDQIEDGIQSTYRPDPQLRLHSLHCMPLDFAELSSAIHELFPTGPKKVYWTCPTEDVDSFEMEFYELVTTPPNNVRTELCGQIRDIMQQSLELHNLTPNTEYLFKVRAINDNGPGQWSDICKVVTPDGRGKTRAKWGLLKNIQTALQKRF</sequence>
<evidence type="ECO:0000256" key="5">
    <source>
        <dbReference type="PROSITE-ProRule" id="PRU00024"/>
    </source>
</evidence>
<evidence type="ECO:0000259" key="6">
    <source>
        <dbReference type="PROSITE" id="PS50089"/>
    </source>
</evidence>
<dbReference type="RefSeq" id="XP_027441272.1">
    <property type="nucleotide sequence ID" value="XM_027585471.2"/>
</dbReference>
<dbReference type="InterPro" id="IPR000315">
    <property type="entry name" value="Znf_B-box"/>
</dbReference>
<keyword evidence="4" id="KW-0175">Coiled coil</keyword>
<dbReference type="CDD" id="cd16578">
    <property type="entry name" value="RING-HC_TRIM42_C-III"/>
    <property type="match status" value="1"/>
</dbReference>
<feature type="domain" description="RING-type" evidence="6">
    <location>
        <begin position="146"/>
        <end position="192"/>
    </location>
</feature>
<dbReference type="SUPFAM" id="SSF49265">
    <property type="entry name" value="Fibronectin type III"/>
    <property type="match status" value="1"/>
</dbReference>